<organism evidence="11 12">
    <name type="scientific">Sphenostylis stenocarpa</name>
    <dbReference type="NCBI Taxonomy" id="92480"/>
    <lineage>
        <taxon>Eukaryota</taxon>
        <taxon>Viridiplantae</taxon>
        <taxon>Streptophyta</taxon>
        <taxon>Embryophyta</taxon>
        <taxon>Tracheophyta</taxon>
        <taxon>Spermatophyta</taxon>
        <taxon>Magnoliopsida</taxon>
        <taxon>eudicotyledons</taxon>
        <taxon>Gunneridae</taxon>
        <taxon>Pentapetalae</taxon>
        <taxon>rosids</taxon>
        <taxon>fabids</taxon>
        <taxon>Fabales</taxon>
        <taxon>Fabaceae</taxon>
        <taxon>Papilionoideae</taxon>
        <taxon>50 kb inversion clade</taxon>
        <taxon>NPAAA clade</taxon>
        <taxon>indigoferoid/millettioid clade</taxon>
        <taxon>Phaseoleae</taxon>
        <taxon>Sphenostylis</taxon>
    </lineage>
</organism>
<reference evidence="11" key="1">
    <citation type="submission" date="2023-10" db="EMBL/GenBank/DDBJ databases">
        <authorList>
            <person name="Domelevo Entfellner J.-B."/>
        </authorList>
    </citation>
    <scope>NUCLEOTIDE SEQUENCE</scope>
</reference>
<comment type="similarity">
    <text evidence="3">Belongs to the glycosyl hydrolase 5 (cellulase A) family.</text>
</comment>
<evidence type="ECO:0000256" key="3">
    <source>
        <dbReference type="ARBA" id="ARBA00005641"/>
    </source>
</evidence>
<evidence type="ECO:0000256" key="1">
    <source>
        <dbReference type="ARBA" id="ARBA00001678"/>
    </source>
</evidence>
<evidence type="ECO:0000313" key="12">
    <source>
        <dbReference type="Proteomes" id="UP001189624"/>
    </source>
</evidence>
<accession>A0AA86V6Q8</accession>
<dbReference type="InterPro" id="IPR045053">
    <property type="entry name" value="MAN-like"/>
</dbReference>
<comment type="subcellular location">
    <subcellularLocation>
        <location evidence="2">Secreted</location>
    </subcellularLocation>
</comment>
<dbReference type="Pfam" id="PF26410">
    <property type="entry name" value="GH5_mannosidase"/>
    <property type="match status" value="1"/>
</dbReference>
<proteinExistence type="inferred from homology"/>
<dbReference type="SUPFAM" id="SSF51445">
    <property type="entry name" value="(Trans)glycosidases"/>
    <property type="match status" value="1"/>
</dbReference>
<evidence type="ECO:0000313" key="11">
    <source>
        <dbReference type="EMBL" id="CAJ1870403.1"/>
    </source>
</evidence>
<dbReference type="PANTHER" id="PTHR31451">
    <property type="match status" value="1"/>
</dbReference>
<evidence type="ECO:0000256" key="2">
    <source>
        <dbReference type="ARBA" id="ARBA00004613"/>
    </source>
</evidence>
<evidence type="ECO:0000256" key="9">
    <source>
        <dbReference type="SAM" id="SignalP"/>
    </source>
</evidence>
<keyword evidence="12" id="KW-1185">Reference proteome</keyword>
<gene>
    <name evidence="11" type="ORF">AYBTSS11_LOCUS2412</name>
</gene>
<feature type="domain" description="Glycoside hydrolase family 5" evidence="10">
    <location>
        <begin position="46"/>
        <end position="258"/>
    </location>
</feature>
<dbReference type="GO" id="GO:0005576">
    <property type="term" value="C:extracellular region"/>
    <property type="evidence" value="ECO:0007669"/>
    <property type="project" value="UniProtKB-SubCell"/>
</dbReference>
<dbReference type="Gene3D" id="3.20.20.80">
    <property type="entry name" value="Glycosidases"/>
    <property type="match status" value="1"/>
</dbReference>
<dbReference type="Gramene" id="rna-AYBTSS11_LOCUS2412">
    <property type="protein sequence ID" value="CAJ1870403.1"/>
    <property type="gene ID" value="gene-AYBTSS11_LOCUS2412"/>
</dbReference>
<evidence type="ECO:0000256" key="6">
    <source>
        <dbReference type="ARBA" id="ARBA00022729"/>
    </source>
</evidence>
<keyword evidence="6 9" id="KW-0732">Signal</keyword>
<keyword evidence="8" id="KW-0326">Glycosidase</keyword>
<dbReference type="EMBL" id="OY731398">
    <property type="protein sequence ID" value="CAJ1870403.1"/>
    <property type="molecule type" value="Genomic_DNA"/>
</dbReference>
<dbReference type="InterPro" id="IPR017853">
    <property type="entry name" value="GH"/>
</dbReference>
<dbReference type="InterPro" id="IPR001547">
    <property type="entry name" value="Glyco_hydro_5"/>
</dbReference>
<name>A0AA86V6Q8_9FABA</name>
<evidence type="ECO:0000259" key="10">
    <source>
        <dbReference type="Pfam" id="PF26410"/>
    </source>
</evidence>
<dbReference type="PANTHER" id="PTHR31451:SF39">
    <property type="entry name" value="MANNAN ENDO-1,4-BETA-MANNOSIDASE 1"/>
    <property type="match status" value="1"/>
</dbReference>
<dbReference type="AlphaFoldDB" id="A0AA86V6Q8"/>
<sequence>MGFENLVVMTFMMTLFISEYGNCKHIVHPLNNSNINLVGQRRSGSGFIQRHGTHFLLNGRPHYFNGFNAYWLMAFASDLSLSYKVTKVFQEASKHGLNVARTWAFNDAGYMPLQISPGFYDENVFRGLDFVISEAGKYGIHLILRLVNNWKDNGGKNHYVEWARERGQRLSKDDDFFSNPITKRFYKNHVKAVLRRKNTITGVLYKNDPTIFAWELMNEPRSSDLSGQQIQEMAGYVKYIDNNHLLQIGLEGFYGESQAGRKQFNPGYEAGTDFIANNLSLGCLLKLQDTPLLKGIIFMQNYTIGYTTALATGEHVQVVFSGNYWPKEWITMLMVMKLFFKRLPQLLISSLNNLSRCHILDASIT</sequence>
<evidence type="ECO:0000256" key="5">
    <source>
        <dbReference type="ARBA" id="ARBA00022525"/>
    </source>
</evidence>
<protein>
    <recommendedName>
        <fullName evidence="4">mannan endo-1,4-beta-mannosidase</fullName>
        <ecNumber evidence="4">3.2.1.78</ecNumber>
    </recommendedName>
</protein>
<keyword evidence="7" id="KW-0378">Hydrolase</keyword>
<feature type="signal peptide" evidence="9">
    <location>
        <begin position="1"/>
        <end position="23"/>
    </location>
</feature>
<keyword evidence="5" id="KW-0964">Secreted</keyword>
<dbReference type="GO" id="GO:0000272">
    <property type="term" value="P:polysaccharide catabolic process"/>
    <property type="evidence" value="ECO:0007669"/>
    <property type="project" value="InterPro"/>
</dbReference>
<evidence type="ECO:0000256" key="7">
    <source>
        <dbReference type="ARBA" id="ARBA00022801"/>
    </source>
</evidence>
<comment type="catalytic activity">
    <reaction evidence="1">
        <text>Random hydrolysis of (1-&gt;4)-beta-D-mannosidic linkages in mannans, galactomannans and glucomannans.</text>
        <dbReference type="EC" id="3.2.1.78"/>
    </reaction>
</comment>
<dbReference type="EC" id="3.2.1.78" evidence="4"/>
<dbReference type="GO" id="GO:0016985">
    <property type="term" value="F:mannan endo-1,4-beta-mannosidase activity"/>
    <property type="evidence" value="ECO:0007669"/>
    <property type="project" value="UniProtKB-EC"/>
</dbReference>
<evidence type="ECO:0000256" key="8">
    <source>
        <dbReference type="ARBA" id="ARBA00023295"/>
    </source>
</evidence>
<evidence type="ECO:0000256" key="4">
    <source>
        <dbReference type="ARBA" id="ARBA00012706"/>
    </source>
</evidence>
<dbReference type="Proteomes" id="UP001189624">
    <property type="component" value="Chromosome 1"/>
</dbReference>
<feature type="chain" id="PRO_5041648853" description="mannan endo-1,4-beta-mannosidase" evidence="9">
    <location>
        <begin position="24"/>
        <end position="365"/>
    </location>
</feature>